<proteinExistence type="predicted"/>
<accession>A0A0F9HGW1</accession>
<evidence type="ECO:0000313" key="1">
    <source>
        <dbReference type="EMBL" id="KKM02412.1"/>
    </source>
</evidence>
<reference evidence="1" key="1">
    <citation type="journal article" date="2015" name="Nature">
        <title>Complex archaea that bridge the gap between prokaryotes and eukaryotes.</title>
        <authorList>
            <person name="Spang A."/>
            <person name="Saw J.H."/>
            <person name="Jorgensen S.L."/>
            <person name="Zaremba-Niedzwiedzka K."/>
            <person name="Martijn J."/>
            <person name="Lind A.E."/>
            <person name="van Eijk R."/>
            <person name="Schleper C."/>
            <person name="Guy L."/>
            <person name="Ettema T.J."/>
        </authorList>
    </citation>
    <scope>NUCLEOTIDE SEQUENCE</scope>
</reference>
<dbReference type="EMBL" id="LAZR01016938">
    <property type="protein sequence ID" value="KKM02412.1"/>
    <property type="molecule type" value="Genomic_DNA"/>
</dbReference>
<feature type="non-terminal residue" evidence="1">
    <location>
        <position position="1"/>
    </location>
</feature>
<dbReference type="AlphaFoldDB" id="A0A0F9HGW1"/>
<protein>
    <submittedName>
        <fullName evidence="1">Uncharacterized protein</fullName>
    </submittedName>
</protein>
<organism evidence="1">
    <name type="scientific">marine sediment metagenome</name>
    <dbReference type="NCBI Taxonomy" id="412755"/>
    <lineage>
        <taxon>unclassified sequences</taxon>
        <taxon>metagenomes</taxon>
        <taxon>ecological metagenomes</taxon>
    </lineage>
</organism>
<gene>
    <name evidence="1" type="ORF">LCGC14_1784660</name>
</gene>
<comment type="caution">
    <text evidence="1">The sequence shown here is derived from an EMBL/GenBank/DDBJ whole genome shotgun (WGS) entry which is preliminary data.</text>
</comment>
<sequence>GSGDIFESREFIKEIMQIIPAEQYLYAHGKNPKILRDISNLSFTLYIDEFDIRKDIIKLGNNSLAWNTWIGRVPGKYVLPGIGCVVEELYRMHNDMLKSIGYRNLSKPVFDYVPNINYDVYRECANVKYWLKTKVKHRKLHLIDNGNVQSNQAMNFDFDPIIEEVANRCKDDFFIITHDSVIRLPNVWTTDEIICTEDGFDLNEISFLSRFCNTIIGRNSGPHVFSQVKDNWMDGNKSFLSFTYQKTGGYFILNQPVLARKYWSPATTTPQVVENILEVIGEY</sequence>
<name>A0A0F9HGW1_9ZZZZ</name>